<accession>A0A5N6NHC6</accession>
<evidence type="ECO:0000313" key="2">
    <source>
        <dbReference type="EMBL" id="KAD4789081.1"/>
    </source>
</evidence>
<keyword evidence="1" id="KW-1133">Transmembrane helix</keyword>
<keyword evidence="1" id="KW-0472">Membrane</keyword>
<proteinExistence type="predicted"/>
<feature type="transmembrane region" description="Helical" evidence="1">
    <location>
        <begin position="38"/>
        <end position="66"/>
    </location>
</feature>
<dbReference type="AlphaFoldDB" id="A0A5N6NHC6"/>
<reference evidence="2 3" key="1">
    <citation type="submission" date="2019-06" db="EMBL/GenBank/DDBJ databases">
        <title>A chromosomal-level reference genome of Carpinus fangiana (Coryloideae, Betulaceae).</title>
        <authorList>
            <person name="Yang X."/>
            <person name="Wang Z."/>
            <person name="Zhang L."/>
            <person name="Hao G."/>
            <person name="Liu J."/>
            <person name="Yang Y."/>
        </authorList>
    </citation>
    <scope>NUCLEOTIDE SEQUENCE [LARGE SCALE GENOMIC DNA]</scope>
    <source>
        <strain evidence="2">Cfa_2016G</strain>
        <tissue evidence="2">Leaf</tissue>
    </source>
</reference>
<organism evidence="2 3">
    <name type="scientific">Carpinus fangiana</name>
    <dbReference type="NCBI Taxonomy" id="176857"/>
    <lineage>
        <taxon>Eukaryota</taxon>
        <taxon>Viridiplantae</taxon>
        <taxon>Streptophyta</taxon>
        <taxon>Embryophyta</taxon>
        <taxon>Tracheophyta</taxon>
        <taxon>Spermatophyta</taxon>
        <taxon>Magnoliopsida</taxon>
        <taxon>eudicotyledons</taxon>
        <taxon>Gunneridae</taxon>
        <taxon>Pentapetalae</taxon>
        <taxon>rosids</taxon>
        <taxon>fabids</taxon>
        <taxon>Fagales</taxon>
        <taxon>Betulaceae</taxon>
        <taxon>Carpinus</taxon>
    </lineage>
</organism>
<dbReference type="EMBL" id="VIBQ01002591">
    <property type="protein sequence ID" value="KAD4789081.1"/>
    <property type="molecule type" value="Genomic_DNA"/>
</dbReference>
<keyword evidence="3" id="KW-1185">Reference proteome</keyword>
<dbReference type="OrthoDB" id="4869960at2759"/>
<dbReference type="Proteomes" id="UP000327013">
    <property type="component" value="Unassembled WGS sequence"/>
</dbReference>
<comment type="caution">
    <text evidence="2">The sequence shown here is derived from an EMBL/GenBank/DDBJ whole genome shotgun (WGS) entry which is preliminary data.</text>
</comment>
<evidence type="ECO:0000256" key="1">
    <source>
        <dbReference type="SAM" id="Phobius"/>
    </source>
</evidence>
<evidence type="ECO:0000313" key="3">
    <source>
        <dbReference type="Proteomes" id="UP000327013"/>
    </source>
</evidence>
<sequence>MSKRARTSVDKAVVEVWQREVGQLSTRNFAHRLGASEVLSWLTLIPSFVFVFFVFFLLIVFFLCFLKEWVMHIRHCGIGMA</sequence>
<gene>
    <name evidence="2" type="ORF">FH972_027311</name>
</gene>
<protein>
    <submittedName>
        <fullName evidence="2">Uncharacterized protein</fullName>
    </submittedName>
</protein>
<keyword evidence="1" id="KW-0812">Transmembrane</keyword>
<name>A0A5N6NHC6_9ROSI</name>